<dbReference type="WBParaSite" id="maker-uti_cns_0014209-snap-gene-0.2-mRNA-1">
    <property type="protein sequence ID" value="maker-uti_cns_0014209-snap-gene-0.2-mRNA-1"/>
    <property type="gene ID" value="maker-uti_cns_0014209-snap-gene-0.2"/>
</dbReference>
<evidence type="ECO:0000256" key="1">
    <source>
        <dbReference type="ARBA" id="ARBA00004230"/>
    </source>
</evidence>
<dbReference type="InterPro" id="IPR008160">
    <property type="entry name" value="Collagen"/>
</dbReference>
<evidence type="ECO:0000256" key="4">
    <source>
        <dbReference type="ARBA" id="ARBA00022846"/>
    </source>
</evidence>
<proteinExistence type="predicted"/>
<keyword evidence="6" id="KW-0966">Cell projection</keyword>
<dbReference type="SMART" id="SM00698">
    <property type="entry name" value="MORN"/>
    <property type="match status" value="1"/>
</dbReference>
<evidence type="ECO:0000313" key="9">
    <source>
        <dbReference type="WBParaSite" id="maker-uti_cns_0014209-snap-gene-0.2-mRNA-1"/>
    </source>
</evidence>
<evidence type="ECO:0000256" key="5">
    <source>
        <dbReference type="ARBA" id="ARBA00023069"/>
    </source>
</evidence>
<name>A0A1I8INY9_9PLAT</name>
<evidence type="ECO:0000256" key="2">
    <source>
        <dbReference type="ARBA" id="ARBA00016322"/>
    </source>
</evidence>
<dbReference type="Gene3D" id="2.20.110.10">
    <property type="entry name" value="Histone H3 K4-specific methyltransferase SET7/9 N-terminal domain"/>
    <property type="match status" value="1"/>
</dbReference>
<feature type="region of interest" description="Disordered" evidence="7">
    <location>
        <begin position="149"/>
        <end position="221"/>
    </location>
</feature>
<evidence type="ECO:0000256" key="3">
    <source>
        <dbReference type="ARBA" id="ARBA00022737"/>
    </source>
</evidence>
<dbReference type="InterPro" id="IPR003409">
    <property type="entry name" value="MORN"/>
</dbReference>
<comment type="subcellular location">
    <subcellularLocation>
        <location evidence="1">Cell projection</location>
        <location evidence="1">Cilium</location>
        <location evidence="1">Flagellum</location>
    </subcellularLocation>
</comment>
<reference evidence="9" key="1">
    <citation type="submission" date="2016-11" db="UniProtKB">
        <authorList>
            <consortium name="WormBaseParasite"/>
        </authorList>
    </citation>
    <scope>IDENTIFICATION</scope>
</reference>
<protein>
    <recommendedName>
        <fullName evidence="2">MORN repeat-containing protein 5</fullName>
    </recommendedName>
</protein>
<dbReference type="AlphaFoldDB" id="A0A1I8INY9"/>
<evidence type="ECO:0000256" key="7">
    <source>
        <dbReference type="SAM" id="MobiDB-lite"/>
    </source>
</evidence>
<keyword evidence="8" id="KW-1185">Reference proteome</keyword>
<feature type="compositionally biased region" description="Basic residues" evidence="7">
    <location>
        <begin position="149"/>
        <end position="158"/>
    </location>
</feature>
<evidence type="ECO:0000313" key="8">
    <source>
        <dbReference type="Proteomes" id="UP000095280"/>
    </source>
</evidence>
<dbReference type="Pfam" id="PF01391">
    <property type="entry name" value="Collagen"/>
    <property type="match status" value="1"/>
</dbReference>
<keyword evidence="4" id="KW-0282">Flagellum</keyword>
<dbReference type="InterPro" id="IPR042814">
    <property type="entry name" value="Morn5"/>
</dbReference>
<evidence type="ECO:0000256" key="6">
    <source>
        <dbReference type="ARBA" id="ARBA00023273"/>
    </source>
</evidence>
<organism evidence="8 9">
    <name type="scientific">Macrostomum lignano</name>
    <dbReference type="NCBI Taxonomy" id="282301"/>
    <lineage>
        <taxon>Eukaryota</taxon>
        <taxon>Metazoa</taxon>
        <taxon>Spiralia</taxon>
        <taxon>Lophotrochozoa</taxon>
        <taxon>Platyhelminthes</taxon>
        <taxon>Rhabditophora</taxon>
        <taxon>Macrostomorpha</taxon>
        <taxon>Macrostomida</taxon>
        <taxon>Macrostomidae</taxon>
        <taxon>Macrostomum</taxon>
    </lineage>
</organism>
<dbReference type="Pfam" id="PF02493">
    <property type="entry name" value="MORN"/>
    <property type="match status" value="3"/>
</dbReference>
<keyword evidence="5" id="KW-0969">Cilium</keyword>
<dbReference type="PANTHER" id="PTHR46437">
    <property type="entry name" value="MORN REPEAT-CONTAINING PROTEIN 5"/>
    <property type="match status" value="1"/>
</dbReference>
<dbReference type="GO" id="GO:0031514">
    <property type="term" value="C:motile cilium"/>
    <property type="evidence" value="ECO:0007669"/>
    <property type="project" value="UniProtKB-SubCell"/>
</dbReference>
<feature type="region of interest" description="Disordered" evidence="7">
    <location>
        <begin position="713"/>
        <end position="752"/>
    </location>
</feature>
<sequence length="1212" mass="132390">KENHIFQLELRNRCFLKIPKQSPAFEHKDEAGRQSWRCSPDGALVPHAATGSVLAFLAWRTVVMDAQIRAIAESLDAAAVNASLSDDAGLHLWISGGSARPQLRMRRSVGRRRGLQDGDGRWLDAVSRFRVADLKSICVAVSEACAVKHRARSARNSKPKSTTQSAALGRPGPPGPKGDKGDKGDMGERGLLGPIGLPGKMGPRGVQGPKGEPGDSFRPSNMKCRVDYQGETVCSYRDSNNNLVNMRSRGEKQWQPEPWCPCQKGEPGDRGLVGLRGEKGEPGVCNRACFNVGHPASVKLLNAASSRSCRSHRSRSRWRLSAVAGAIRAAKQSLKQGDLQFLPGHRSGKIRPEHPQPKEIIPDEVALLRLQQVGGLGGLAALHEAVQSAVHAELASQHGHQTWVKQQISPGIAPCEEGVKVERLVANLAAERHPAVLATEREVRINTAAVSHDGVLHLQLPAGETVVLELTTVCASVVAAAAAAAAADVQLDSPPLRAVLLRRVFVLFNAARFDQLDDTLCARQDVDAQLTDPGIASRRVHHDVGPDAVVQRLGCVGNVGRRRQHEAGEELRIRYEQHVRVQVAASLLELRLLDVGEVAGAIQHEVVKSQTDAPDGVHAPVLIEKRLVCQRLEALGEVGVVSQLGEHVQQADVSDVLFCPAAEPANHVSGEGLQVADGHGGERHEFRVVLSGDFQHGLVEAVLTKRTVKTRLIPRKPDTETSHTSFQQALRQRRILGTPRTDDSRQNRMSSSLTDSGWLDLCMMSRLIAASATDRQAGKQKICEYSVILRYLRNFALLQFRDASQRTSINRISNSTHFARKRLQSQVQVGKAAEHAMPSLNSKRVYCCCYAVNGAYNRTAEFKFQAKKLLSQRTTLVGIHNLLGSNHGDNCNDSYRLLSLREGGVGGGGAPSAPLQGGQHRGYSRRADHTLVLTEEERGGGGGGGGGAAGAEVAAVAQLHPDHSFVRELGVLHSKKMGDSAPAAFSKSSWDRVSNRACRKGYLRFLVDRAGISRRPLGLLDPGFCLASVWPGLGRVCLFGSAGGFRLGRLSLKGMEGKGKYSFPTDTKYEGEMKDGMFHGKGTLYFPNGSKYDARWENGVAVEGKYTFADGLVFEEENWQYCDGYDRRFYTEVTDSLKPAGRSQLTNRIPPREIPKGCYDCGESFYNPNTRVVMNPNMKFVRNADDDEHEWIVRTCRKQWDEFVGHQEKHEG</sequence>
<keyword evidence="3" id="KW-0677">Repeat</keyword>
<dbReference type="Proteomes" id="UP000095280">
    <property type="component" value="Unplaced"/>
</dbReference>
<dbReference type="SUPFAM" id="SSF82185">
    <property type="entry name" value="Histone H3 K4-specific methyltransferase SET7/9 N-terminal domain"/>
    <property type="match status" value="1"/>
</dbReference>
<feature type="compositionally biased region" description="Basic and acidic residues" evidence="7">
    <location>
        <begin position="177"/>
        <end position="188"/>
    </location>
</feature>
<accession>A0A1I8INY9</accession>
<dbReference type="PANTHER" id="PTHR46437:SF1">
    <property type="entry name" value="MORN REPEAT-CONTAINING PROTEIN 5"/>
    <property type="match status" value="1"/>
</dbReference>